<evidence type="ECO:0000313" key="1">
    <source>
        <dbReference type="EMBL" id="MDL2403500.1"/>
    </source>
</evidence>
<dbReference type="RefSeq" id="WP_285872936.1">
    <property type="nucleotide sequence ID" value="NZ_JARFYM010000049.1"/>
</dbReference>
<accession>A0ABT7K4F6</accession>
<organism evidence="1 2">
    <name type="scientific">Rhizobium mayense</name>
    <dbReference type="NCBI Taxonomy" id="1312184"/>
    <lineage>
        <taxon>Bacteria</taxon>
        <taxon>Pseudomonadati</taxon>
        <taxon>Pseudomonadota</taxon>
        <taxon>Alphaproteobacteria</taxon>
        <taxon>Hyphomicrobiales</taxon>
        <taxon>Rhizobiaceae</taxon>
        <taxon>Rhizobium/Agrobacterium group</taxon>
        <taxon>Rhizobium</taxon>
    </lineage>
</organism>
<dbReference type="EMBL" id="JARFYM010000049">
    <property type="protein sequence ID" value="MDL2403500.1"/>
    <property type="molecule type" value="Genomic_DNA"/>
</dbReference>
<proteinExistence type="predicted"/>
<name>A0ABT7K4F6_9HYPH</name>
<gene>
    <name evidence="1" type="ORF">PY649_31995</name>
</gene>
<evidence type="ECO:0000313" key="2">
    <source>
        <dbReference type="Proteomes" id="UP001172645"/>
    </source>
</evidence>
<protein>
    <submittedName>
        <fullName evidence="1">Uncharacterized protein</fullName>
    </submittedName>
</protein>
<sequence>MTANNYLEPLRGMSPISTVFQGNSDHEDAVAMKNFCSFSNPTADIAPQI</sequence>
<keyword evidence="2" id="KW-1185">Reference proteome</keyword>
<reference evidence="1" key="1">
    <citation type="submission" date="2023-06" db="EMBL/GenBank/DDBJ databases">
        <title>Phylogenetic Diversity of Rhizobium strains.</title>
        <authorList>
            <person name="Moura F.T."/>
            <person name="Helene L.C.F."/>
            <person name="Hungria M."/>
        </authorList>
    </citation>
    <scope>NUCLEOTIDE SEQUENCE</scope>
    <source>
        <strain evidence="1">CCGE526</strain>
    </source>
</reference>
<dbReference type="Proteomes" id="UP001172645">
    <property type="component" value="Unassembled WGS sequence"/>
</dbReference>
<comment type="caution">
    <text evidence="1">The sequence shown here is derived from an EMBL/GenBank/DDBJ whole genome shotgun (WGS) entry which is preliminary data.</text>
</comment>